<dbReference type="PANTHER" id="PTHR46401:SF2">
    <property type="entry name" value="GLYCOSYLTRANSFERASE WBBK-RELATED"/>
    <property type="match status" value="1"/>
</dbReference>
<dbReference type="Pfam" id="PF00534">
    <property type="entry name" value="Glycos_transf_1"/>
    <property type="match status" value="1"/>
</dbReference>
<proteinExistence type="predicted"/>
<dbReference type="Gene3D" id="3.40.50.2000">
    <property type="entry name" value="Glycogen Phosphorylase B"/>
    <property type="match status" value="2"/>
</dbReference>
<evidence type="ECO:0000313" key="4">
    <source>
        <dbReference type="Proteomes" id="UP000178230"/>
    </source>
</evidence>
<evidence type="ECO:0000313" key="3">
    <source>
        <dbReference type="EMBL" id="OGF99095.1"/>
    </source>
</evidence>
<dbReference type="EMBL" id="MFIY01000074">
    <property type="protein sequence ID" value="OGF99095.1"/>
    <property type="molecule type" value="Genomic_DNA"/>
</dbReference>
<dbReference type="GO" id="GO:0016757">
    <property type="term" value="F:glycosyltransferase activity"/>
    <property type="evidence" value="ECO:0007669"/>
    <property type="project" value="InterPro"/>
</dbReference>
<accession>A0A1F5YFZ0</accession>
<dbReference type="AlphaFoldDB" id="A0A1F5YFZ0"/>
<protein>
    <recommendedName>
        <fullName evidence="2">Glycosyl transferase family 1 domain-containing protein</fullName>
    </recommendedName>
</protein>
<evidence type="ECO:0000259" key="2">
    <source>
        <dbReference type="Pfam" id="PF00534"/>
    </source>
</evidence>
<dbReference type="GO" id="GO:0009103">
    <property type="term" value="P:lipopolysaccharide biosynthetic process"/>
    <property type="evidence" value="ECO:0007669"/>
    <property type="project" value="TreeGrafter"/>
</dbReference>
<name>A0A1F5YFZ0_9BACT</name>
<organism evidence="3 4">
    <name type="scientific">Candidatus Gottesmanbacteria bacterium RBG_13_37_7</name>
    <dbReference type="NCBI Taxonomy" id="1798369"/>
    <lineage>
        <taxon>Bacteria</taxon>
        <taxon>Candidatus Gottesmaniibacteriota</taxon>
    </lineage>
</organism>
<evidence type="ECO:0000256" key="1">
    <source>
        <dbReference type="ARBA" id="ARBA00022679"/>
    </source>
</evidence>
<reference evidence="3 4" key="1">
    <citation type="journal article" date="2016" name="Nat. Commun.">
        <title>Thousands of microbial genomes shed light on interconnected biogeochemical processes in an aquifer system.</title>
        <authorList>
            <person name="Anantharaman K."/>
            <person name="Brown C.T."/>
            <person name="Hug L.A."/>
            <person name="Sharon I."/>
            <person name="Castelle C.J."/>
            <person name="Probst A.J."/>
            <person name="Thomas B.C."/>
            <person name="Singh A."/>
            <person name="Wilkins M.J."/>
            <person name="Karaoz U."/>
            <person name="Brodie E.L."/>
            <person name="Williams K.H."/>
            <person name="Hubbard S.S."/>
            <person name="Banfield J.F."/>
        </authorList>
    </citation>
    <scope>NUCLEOTIDE SEQUENCE [LARGE SCALE GENOMIC DNA]</scope>
</reference>
<keyword evidence="1" id="KW-0808">Transferase</keyword>
<dbReference type="Proteomes" id="UP000178230">
    <property type="component" value="Unassembled WGS sequence"/>
</dbReference>
<feature type="domain" description="Glycosyl transferase family 1" evidence="2">
    <location>
        <begin position="197"/>
        <end position="345"/>
    </location>
</feature>
<dbReference type="PANTHER" id="PTHR46401">
    <property type="entry name" value="GLYCOSYLTRANSFERASE WBBK-RELATED"/>
    <property type="match status" value="1"/>
</dbReference>
<gene>
    <name evidence="3" type="ORF">A2Y99_03820</name>
</gene>
<dbReference type="InterPro" id="IPR001296">
    <property type="entry name" value="Glyco_trans_1"/>
</dbReference>
<comment type="caution">
    <text evidence="3">The sequence shown here is derived from an EMBL/GenBank/DDBJ whole genome shotgun (WGS) entry which is preliminary data.</text>
</comment>
<dbReference type="SUPFAM" id="SSF53756">
    <property type="entry name" value="UDP-Glycosyltransferase/glycogen phosphorylase"/>
    <property type="match status" value="1"/>
</dbReference>
<sequence length="373" mass="43204">MKIAFVYDWVDKFGGAERVLLALHEIWPGAPLWTSVYDPGKSVWADVFEVKPSFLRYLPLIKNKHELLPFIIPIAFESFNFDNFDVVLSVTSADAKAIITKPDTLHICYCLTPTRYLWSGYESYLKEPGLGFTSFLAGIALKYSASSLRKWDFIASRRPDKYLSISKTVQKRIDKYYQKDSKVIYPGIDLSLFKPANKNTVKKDFFLLVSRFVSYKKIDYAIKSFNDLGWKLVIIGNGSDEKRLRKLSKRNISFICENLTDKKLCWYYQNCMALILPGEEDFGLTVIEAQACGKPVIAYGKGGVLEIVKQGITGELYSYQNQLSLTQTLLLFKQKKYSVESCRNNSLRFSKIVFQKKMRKTIEEHWRYWKKTR</sequence>